<dbReference type="PANTHER" id="PTHR12072">
    <property type="entry name" value="CWF19, CELL CYCLE CONTROL PROTEIN"/>
    <property type="match status" value="1"/>
</dbReference>
<dbReference type="EMBL" id="JACTNZ010000003">
    <property type="protein sequence ID" value="KAG5556239.1"/>
    <property type="molecule type" value="Genomic_DNA"/>
</dbReference>
<reference evidence="2" key="1">
    <citation type="submission" date="2020-08" db="EMBL/GenBank/DDBJ databases">
        <title>Plant Genome Project.</title>
        <authorList>
            <person name="Zhang R.-G."/>
        </authorList>
    </citation>
    <scope>NUCLEOTIDE SEQUENCE</scope>
    <source>
        <strain evidence="2">WSP0</strain>
        <tissue evidence="2">Leaf</tissue>
    </source>
</reference>
<dbReference type="GO" id="GO:0000398">
    <property type="term" value="P:mRNA splicing, via spliceosome"/>
    <property type="evidence" value="ECO:0007669"/>
    <property type="project" value="TreeGrafter"/>
</dbReference>
<dbReference type="PANTHER" id="PTHR12072:SF5">
    <property type="entry name" value="CWF19-LIKE PROTEIN 2"/>
    <property type="match status" value="1"/>
</dbReference>
<name>A0AAV6KVY0_9ERIC</name>
<organism evidence="2 3">
    <name type="scientific">Rhododendron griersonianum</name>
    <dbReference type="NCBI Taxonomy" id="479676"/>
    <lineage>
        <taxon>Eukaryota</taxon>
        <taxon>Viridiplantae</taxon>
        <taxon>Streptophyta</taxon>
        <taxon>Embryophyta</taxon>
        <taxon>Tracheophyta</taxon>
        <taxon>Spermatophyta</taxon>
        <taxon>Magnoliopsida</taxon>
        <taxon>eudicotyledons</taxon>
        <taxon>Gunneridae</taxon>
        <taxon>Pentapetalae</taxon>
        <taxon>asterids</taxon>
        <taxon>Ericales</taxon>
        <taxon>Ericaceae</taxon>
        <taxon>Ericoideae</taxon>
        <taxon>Rhodoreae</taxon>
        <taxon>Rhododendron</taxon>
    </lineage>
</organism>
<gene>
    <name evidence="2" type="ORF">RHGRI_006744</name>
</gene>
<comment type="caution">
    <text evidence="2">The sequence shown here is derived from an EMBL/GenBank/DDBJ whole genome shotgun (WGS) entry which is preliminary data.</text>
</comment>
<accession>A0AAV6KVY0</accession>
<protein>
    <submittedName>
        <fullName evidence="2">Uncharacterized protein</fullName>
    </submittedName>
</protein>
<sequence>MDLVIQKLRMGKKPRGDQHMSYSVVGDGGASRRLKALKRAQEQAANEGRNFKEVVEERWGSVGQLAVSVAFRTAASSRAHLHAINNRKRGLTGGTPKQL</sequence>
<evidence type="ECO:0000256" key="1">
    <source>
        <dbReference type="ARBA" id="ARBA00006795"/>
    </source>
</evidence>
<proteinExistence type="inferred from homology"/>
<dbReference type="InterPro" id="IPR040194">
    <property type="entry name" value="Cwf19-like"/>
</dbReference>
<dbReference type="Proteomes" id="UP000823749">
    <property type="component" value="Chromosome 3"/>
</dbReference>
<dbReference type="AlphaFoldDB" id="A0AAV6KVY0"/>
<dbReference type="GO" id="GO:0071014">
    <property type="term" value="C:post-mRNA release spliceosomal complex"/>
    <property type="evidence" value="ECO:0007669"/>
    <property type="project" value="TreeGrafter"/>
</dbReference>
<evidence type="ECO:0000313" key="2">
    <source>
        <dbReference type="EMBL" id="KAG5556239.1"/>
    </source>
</evidence>
<evidence type="ECO:0000313" key="3">
    <source>
        <dbReference type="Proteomes" id="UP000823749"/>
    </source>
</evidence>
<comment type="similarity">
    <text evidence="1">Belongs to the CWF19 family.</text>
</comment>
<keyword evidence="3" id="KW-1185">Reference proteome</keyword>